<dbReference type="EnsemblMetazoa" id="SSS_8009s_mrna">
    <property type="protein sequence ID" value="KAF7489142.1"/>
    <property type="gene ID" value="SSS_8009"/>
</dbReference>
<evidence type="ECO:0000256" key="8">
    <source>
        <dbReference type="SAM" id="Coils"/>
    </source>
</evidence>
<proteinExistence type="inferred from homology"/>
<keyword evidence="5" id="KW-0677">Repeat</keyword>
<dbReference type="Pfam" id="PF00621">
    <property type="entry name" value="RhoGEF"/>
    <property type="match status" value="1"/>
</dbReference>
<dbReference type="InterPro" id="IPR013098">
    <property type="entry name" value="Ig_I-set"/>
</dbReference>
<dbReference type="SUPFAM" id="SSF50044">
    <property type="entry name" value="SH3-domain"/>
    <property type="match status" value="1"/>
</dbReference>
<feature type="region of interest" description="Disordered" evidence="9">
    <location>
        <begin position="231"/>
        <end position="252"/>
    </location>
</feature>
<evidence type="ECO:0000259" key="13">
    <source>
        <dbReference type="PROSITE" id="PS50835"/>
    </source>
</evidence>
<dbReference type="InterPro" id="IPR035899">
    <property type="entry name" value="DBL_dom_sf"/>
</dbReference>
<evidence type="ECO:0000256" key="1">
    <source>
        <dbReference type="ARBA" id="ARBA00004496"/>
    </source>
</evidence>
<feature type="compositionally biased region" description="Polar residues" evidence="9">
    <location>
        <begin position="43"/>
        <end position="73"/>
    </location>
</feature>
<dbReference type="CDD" id="cd00096">
    <property type="entry name" value="Ig"/>
    <property type="match status" value="2"/>
</dbReference>
<feature type="domain" description="DH" evidence="12">
    <location>
        <begin position="586"/>
        <end position="757"/>
    </location>
</feature>
<dbReference type="PANTHER" id="PTHR13817:SF151">
    <property type="entry name" value="TITIN"/>
    <property type="match status" value="1"/>
</dbReference>
<keyword evidence="6" id="KW-0393">Immunoglobulin domain</keyword>
<reference evidence="16" key="1">
    <citation type="journal article" date="2020" name="PLoS Negl. Trop. Dis.">
        <title>High-quality nuclear genome for Sarcoptes scabiei-A critical resource for a neglected parasite.</title>
        <authorList>
            <person name="Korhonen P.K."/>
            <person name="Gasser R.B."/>
            <person name="Ma G."/>
            <person name="Wang T."/>
            <person name="Stroehlein A.J."/>
            <person name="Young N.D."/>
            <person name="Ang C.S."/>
            <person name="Fernando D.D."/>
            <person name="Lu H.C."/>
            <person name="Taylor S."/>
            <person name="Reynolds S.L."/>
            <person name="Mofiz E."/>
            <person name="Najaraj S.H."/>
            <person name="Gowda H."/>
            <person name="Madugundu A."/>
            <person name="Renuse S."/>
            <person name="Holt D."/>
            <person name="Pandey A."/>
            <person name="Papenfuss A.T."/>
            <person name="Fischer K."/>
        </authorList>
    </citation>
    <scope>NUCLEOTIDE SEQUENCE [LARGE SCALE GENOMIC DNA]</scope>
</reference>
<evidence type="ECO:0000256" key="2">
    <source>
        <dbReference type="ARBA" id="ARBA00006692"/>
    </source>
</evidence>
<evidence type="ECO:0000256" key="9">
    <source>
        <dbReference type="SAM" id="MobiDB-lite"/>
    </source>
</evidence>
<dbReference type="PROSITE" id="PS50002">
    <property type="entry name" value="SH3"/>
    <property type="match status" value="1"/>
</dbReference>
<feature type="compositionally biased region" description="Low complexity" evidence="9">
    <location>
        <begin position="1"/>
        <end position="29"/>
    </location>
</feature>
<feature type="domain" description="Ig-like" evidence="13">
    <location>
        <begin position="1372"/>
        <end position="1460"/>
    </location>
</feature>
<feature type="domain" description="Ig-like" evidence="13">
    <location>
        <begin position="1169"/>
        <end position="1263"/>
    </location>
</feature>
<comment type="similarity">
    <text evidence="2">Belongs to the protein kinase superfamily. CAMK Ser/Thr protein kinase family.</text>
</comment>
<keyword evidence="16" id="KW-1185">Reference proteome</keyword>
<gene>
    <name evidence="14" type="ORF">SSS_8009</name>
</gene>
<keyword evidence="8" id="KW-0175">Coiled coil</keyword>
<evidence type="ECO:0000256" key="4">
    <source>
        <dbReference type="ARBA" id="ARBA00022490"/>
    </source>
</evidence>
<dbReference type="Pfam" id="PF22697">
    <property type="entry name" value="SOS1_NGEF_PH"/>
    <property type="match status" value="1"/>
</dbReference>
<feature type="domain" description="Ig-like" evidence="13">
    <location>
        <begin position="1278"/>
        <end position="1368"/>
    </location>
</feature>
<dbReference type="InterPro" id="IPR007110">
    <property type="entry name" value="Ig-like_dom"/>
</dbReference>
<dbReference type="FunFam" id="2.60.40.10:FF:000873">
    <property type="entry name" value="Muscle M-line assembly protein unc-89"/>
    <property type="match status" value="1"/>
</dbReference>
<feature type="region of interest" description="Disordered" evidence="9">
    <location>
        <begin position="1"/>
        <end position="73"/>
    </location>
</feature>
<dbReference type="SMART" id="SM00325">
    <property type="entry name" value="RhoGEF"/>
    <property type="match status" value="1"/>
</dbReference>
<dbReference type="SUPFAM" id="SSF48065">
    <property type="entry name" value="DBL homology domain (DH-domain)"/>
    <property type="match status" value="1"/>
</dbReference>
<feature type="domain" description="Ig-like" evidence="13">
    <location>
        <begin position="971"/>
        <end position="1065"/>
    </location>
</feature>
<dbReference type="SUPFAM" id="SSF48726">
    <property type="entry name" value="Immunoglobulin"/>
    <property type="match status" value="7"/>
</dbReference>
<dbReference type="Pfam" id="PF07679">
    <property type="entry name" value="I-set"/>
    <property type="match status" value="7"/>
</dbReference>
<feature type="coiled-coil region" evidence="8">
    <location>
        <begin position="723"/>
        <end position="750"/>
    </location>
</feature>
<dbReference type="FunFam" id="2.60.40.10:FF:000425">
    <property type="entry name" value="Myosin light chain kinase"/>
    <property type="match status" value="1"/>
</dbReference>
<dbReference type="EMBL" id="WVUK01000065">
    <property type="protein sequence ID" value="KAF7489142.1"/>
    <property type="molecule type" value="Genomic_DNA"/>
</dbReference>
<evidence type="ECO:0000256" key="5">
    <source>
        <dbReference type="ARBA" id="ARBA00022737"/>
    </source>
</evidence>
<dbReference type="OrthoDB" id="2570713at2759"/>
<keyword evidence="3 7" id="KW-0728">SH3 domain</keyword>
<feature type="domain" description="SH3" evidence="10">
    <location>
        <begin position="491"/>
        <end position="559"/>
    </location>
</feature>
<dbReference type="InterPro" id="IPR001849">
    <property type="entry name" value="PH_domain"/>
</dbReference>
<feature type="domain" description="Ig-like" evidence="13">
    <location>
        <begin position="1574"/>
        <end position="1652"/>
    </location>
</feature>
<evidence type="ECO:0000256" key="3">
    <source>
        <dbReference type="ARBA" id="ARBA00022443"/>
    </source>
</evidence>
<evidence type="ECO:0000256" key="6">
    <source>
        <dbReference type="ARBA" id="ARBA00023319"/>
    </source>
</evidence>
<dbReference type="InterPro" id="IPR055251">
    <property type="entry name" value="SOS1_NGEF_PH"/>
</dbReference>
<dbReference type="PROSITE" id="PS50010">
    <property type="entry name" value="DH_2"/>
    <property type="match status" value="1"/>
</dbReference>
<evidence type="ECO:0000313" key="14">
    <source>
        <dbReference type="EMBL" id="KAF7489142.1"/>
    </source>
</evidence>
<dbReference type="Gene3D" id="1.20.900.10">
    <property type="entry name" value="Dbl homology (DH) domain"/>
    <property type="match status" value="1"/>
</dbReference>
<reference evidence="14" key="2">
    <citation type="submission" date="2020-01" db="EMBL/GenBank/DDBJ databases">
        <authorList>
            <person name="Korhonen P.K.K."/>
            <person name="Guangxu M.G."/>
            <person name="Wang T.W."/>
            <person name="Stroehlein A.J.S."/>
            <person name="Young N.D."/>
            <person name="Ang C.-S.A."/>
            <person name="Fernando D.W.F."/>
            <person name="Lu H.L."/>
            <person name="Taylor S.T."/>
            <person name="Ehtesham M.E.M."/>
            <person name="Najaraj S.H.N."/>
            <person name="Harsha G.H.G."/>
            <person name="Madugundu A.M."/>
            <person name="Renuse S.R."/>
            <person name="Holt D.H."/>
            <person name="Pandey A.P."/>
            <person name="Papenfuss A.P."/>
            <person name="Gasser R.B.G."/>
            <person name="Fischer K.F."/>
        </authorList>
    </citation>
    <scope>NUCLEOTIDE SEQUENCE</scope>
    <source>
        <strain evidence="14">SSS_KF_BRIS2020</strain>
    </source>
</reference>
<dbReference type="InterPro" id="IPR003598">
    <property type="entry name" value="Ig_sub2"/>
</dbReference>
<evidence type="ECO:0000313" key="16">
    <source>
        <dbReference type="Proteomes" id="UP000070412"/>
    </source>
</evidence>
<dbReference type="InterPro" id="IPR003599">
    <property type="entry name" value="Ig_sub"/>
</dbReference>
<dbReference type="Proteomes" id="UP000070412">
    <property type="component" value="Unassembled WGS sequence"/>
</dbReference>
<dbReference type="InterPro" id="IPR011993">
    <property type="entry name" value="PH-like_dom_sf"/>
</dbReference>
<feature type="region of interest" description="Disordered" evidence="9">
    <location>
        <begin position="276"/>
        <end position="297"/>
    </location>
</feature>
<dbReference type="SUPFAM" id="SSF50729">
    <property type="entry name" value="PH domain-like"/>
    <property type="match status" value="1"/>
</dbReference>
<dbReference type="InterPro" id="IPR036179">
    <property type="entry name" value="Ig-like_dom_sf"/>
</dbReference>
<evidence type="ECO:0000259" key="11">
    <source>
        <dbReference type="PROSITE" id="PS50003"/>
    </source>
</evidence>
<organism evidence="14">
    <name type="scientific">Sarcoptes scabiei</name>
    <name type="common">Itch mite</name>
    <name type="synonym">Acarus scabiei</name>
    <dbReference type="NCBI Taxonomy" id="52283"/>
    <lineage>
        <taxon>Eukaryota</taxon>
        <taxon>Metazoa</taxon>
        <taxon>Ecdysozoa</taxon>
        <taxon>Arthropoda</taxon>
        <taxon>Chelicerata</taxon>
        <taxon>Arachnida</taxon>
        <taxon>Acari</taxon>
        <taxon>Acariformes</taxon>
        <taxon>Sarcoptiformes</taxon>
        <taxon>Astigmata</taxon>
        <taxon>Psoroptidia</taxon>
        <taxon>Sarcoptoidea</taxon>
        <taxon>Sarcoptidae</taxon>
        <taxon>Sarcoptinae</taxon>
        <taxon>Sarcoptes</taxon>
    </lineage>
</organism>
<dbReference type="InterPro" id="IPR036028">
    <property type="entry name" value="SH3-like_dom_sf"/>
</dbReference>
<comment type="subcellular location">
    <subcellularLocation>
        <location evidence="1">Cytoplasm</location>
    </subcellularLocation>
</comment>
<dbReference type="GO" id="GO:0005737">
    <property type="term" value="C:cytoplasm"/>
    <property type="evidence" value="ECO:0007669"/>
    <property type="project" value="UniProtKB-SubCell"/>
</dbReference>
<dbReference type="CDD" id="cd00160">
    <property type="entry name" value="RhoGEF"/>
    <property type="match status" value="1"/>
</dbReference>
<dbReference type="PROSITE" id="PS50003">
    <property type="entry name" value="PH_DOMAIN"/>
    <property type="match status" value="1"/>
</dbReference>
<evidence type="ECO:0000259" key="12">
    <source>
        <dbReference type="PROSITE" id="PS50010"/>
    </source>
</evidence>
<dbReference type="Gene3D" id="2.30.29.30">
    <property type="entry name" value="Pleckstrin-homology domain (PH domain)/Phosphotyrosine-binding domain (PTB)"/>
    <property type="match status" value="1"/>
</dbReference>
<dbReference type="Gene3D" id="2.30.30.40">
    <property type="entry name" value="SH3 Domains"/>
    <property type="match status" value="1"/>
</dbReference>
<evidence type="ECO:0000256" key="7">
    <source>
        <dbReference type="PROSITE-ProRule" id="PRU00192"/>
    </source>
</evidence>
<sequence>MSYSRSSYKSSSYRFSSSGSDDITESSSSNTYRSRNDEISPLTAYTTRRTSKLSEGTLSTLDDEFGSSSRRSFQSTRLKNYAFENDLDVDTTSTSRFSSRYKIGSLASNDDDLNIPSRKYSRYNRSETEDDADNFGTSFTSSSRVSRYSSLDGIADNEDFGQFKSTTRNRTKLSYLSEDLDDEGGISPTKYSPLSSRRYSSTMSYEVTSPLDDEIKSFSCAESSDMRKYKESYSIRSLSRTDSKDASSNRSNLKRCHSDLNILLKVKHYDTIDRKSGRKGSITYDRPPQERSRSSSLCRVTGHSLGQDESHYFPTKNDFPYFSRRSSCQITQKHDVLGDRYNFPVFDPAQIKNSEELSCETEPKLIPEKDVLTIKRLLLKNDVLDNPSQILRKKFKEKNWLSSEEMMKNEMRKEDSNRFEAKIEETIQGSQKQSDSCRENYDPFLRSDKKQTIRRFKMNRIDSFEVEKDDKVFNNNKIKICEHNSKRYNNNFKNVYEVILDYKPPRSATDEISLKEGQEVIVLSKDKPHKWKVRTKRTKNFTKIEEGFAPSAYLKPTNERIEVEPFQISDSVALTKSDPPRDLNKKKDMIVRELIETEEDLIRDMQFVLRTYIRQSESSITPKEIKAVKDTIFDCFKDIFEFHKDVLLRNFQTLAKEPSKIGTLFLKMQPEFAKHSKYCQNLPKALEILDDNLNVGDFFQNYSVKIRDEKALSDHLKLPMQRLNDYQLLLKELSKNLSRLDENVDDLEKAIKFIATIPGDKLDQGENQSKDQKETVEKNEFLQDLKTTDFNLPIGSTERLHSLLKNVLQAKDFFDVVENDGSSKERFIFFFKSRMFITEINKNLTADQRTYNVEKIIKLPEVEISEEDSHTLIIKSKKENESGFPIRLRCKDEKRIQSWIRMINSLPNNEADLEESNEINLLAQQRFSFENLDENNNKIKQSHEANPFTESRSDKSDFYSPQILPITTKNPYISEISEYRILNDLKSATKHVGESVLFHCQVSPGTTNVEWLKDNEILSGSNYKTYKKDDVYYLELKDLSIDNSGIYTFVASNSKKSIASTSTLNVLTADDSRPTSPGGSFLPHPPKFKVKLKDTELLEGSATVRFELIVRGLPIPSVKMQILQENDRVKVLFQSKEVFEIVIYNVQKSDEGIYKCVAASPEGIAETQCKVTVSKDKNVFLGIENEPFIEPGDLRYIRSQSPAFKWFKDGKEFEASERFQVQFDDQEDTVALIFQHVTKDDIGLYTCVANTSSGKISCSAELNVQGIVRELPKPPVAPEILKELTNVEVCKGQSLAMLDAQISGFPRPIVKWYKDNRLIENDERFRLLNEGEESYALIIRDVKEEDMGKYKLQASNRLGFVESYADLVVVKPNEKISRKNEKIEIVSGEKLIIEHQYEATETPIIKWLKDGEEINESDRIKCFVEPENRSAQLVIQKTSSDDTGTYECKMNNESKEKDMKKTDVIIKSPPKILKKLSNIYAEHLESVVMFEARITGKPNPEISWYKESRLIENNEKYKMIQEDEENYSLVIKSIQNEDIGQYKIKAKNDLGYDESEAELIITKKSKSIPEKDEIECLKNEKLIIEHEYQSLDRKPSIEWSKDGVILKESAKIKIVQEDNKVKLCINDAVEKDAGVYSCKIIDDRGDDVKKLK</sequence>
<dbReference type="InterPro" id="IPR001452">
    <property type="entry name" value="SH3_domain"/>
</dbReference>
<accession>A0A834R4U2</accession>
<feature type="domain" description="Ig-like" evidence="13">
    <location>
        <begin position="1470"/>
        <end position="1562"/>
    </location>
</feature>
<feature type="compositionally biased region" description="Basic and acidic residues" evidence="9">
    <location>
        <begin position="231"/>
        <end position="247"/>
    </location>
</feature>
<feature type="domain" description="PH" evidence="11">
    <location>
        <begin position="801"/>
        <end position="908"/>
    </location>
</feature>
<dbReference type="GO" id="GO:0005085">
    <property type="term" value="F:guanyl-nucleotide exchange factor activity"/>
    <property type="evidence" value="ECO:0007669"/>
    <property type="project" value="InterPro"/>
</dbReference>
<dbReference type="SMART" id="SM00409">
    <property type="entry name" value="IG"/>
    <property type="match status" value="6"/>
</dbReference>
<dbReference type="InterPro" id="IPR000219">
    <property type="entry name" value="DH_dom"/>
</dbReference>
<dbReference type="InterPro" id="IPR013783">
    <property type="entry name" value="Ig-like_fold"/>
</dbReference>
<dbReference type="PROSITE" id="PS50835">
    <property type="entry name" value="IG_LIKE"/>
    <property type="match status" value="6"/>
</dbReference>
<keyword evidence="4" id="KW-0963">Cytoplasm</keyword>
<name>A0A834R4U2_SARSC</name>
<protein>
    <submittedName>
        <fullName evidence="14">Muscle M-line assembly protein unc-89</fullName>
    </submittedName>
</protein>
<dbReference type="PANTHER" id="PTHR13817">
    <property type="entry name" value="TITIN"/>
    <property type="match status" value="1"/>
</dbReference>
<evidence type="ECO:0000259" key="10">
    <source>
        <dbReference type="PROSITE" id="PS50002"/>
    </source>
</evidence>
<dbReference type="Gene3D" id="2.60.40.10">
    <property type="entry name" value="Immunoglobulins"/>
    <property type="match status" value="7"/>
</dbReference>
<dbReference type="SMART" id="SM00408">
    <property type="entry name" value="IGc2"/>
    <property type="match status" value="7"/>
</dbReference>
<dbReference type="InterPro" id="IPR050964">
    <property type="entry name" value="Striated_Muscle_Regulatory"/>
</dbReference>
<evidence type="ECO:0000313" key="15">
    <source>
        <dbReference type="EnsemblMetazoa" id="KAF7489142.1"/>
    </source>
</evidence>
<reference evidence="15" key="3">
    <citation type="submission" date="2022-06" db="UniProtKB">
        <authorList>
            <consortium name="EnsemblMetazoa"/>
        </authorList>
    </citation>
    <scope>IDENTIFICATION</scope>
</reference>
<dbReference type="SMART" id="SM00326">
    <property type="entry name" value="SH3"/>
    <property type="match status" value="1"/>
</dbReference>
<dbReference type="FunFam" id="2.60.40.10:FF:000080">
    <property type="entry name" value="Myosin light chain kinase, smooth muscle"/>
    <property type="match status" value="1"/>
</dbReference>